<accession>A0ABY6MYG5</accession>
<feature type="chain" id="PRO_5045307342" evidence="1">
    <location>
        <begin position="19"/>
        <end position="144"/>
    </location>
</feature>
<dbReference type="PROSITE" id="PS51257">
    <property type="entry name" value="PROKAR_LIPOPROTEIN"/>
    <property type="match status" value="1"/>
</dbReference>
<dbReference type="InterPro" id="IPR038670">
    <property type="entry name" value="HslJ-like_sf"/>
</dbReference>
<evidence type="ECO:0000313" key="4">
    <source>
        <dbReference type="Proteomes" id="UP001163739"/>
    </source>
</evidence>
<organism evidence="3 4">
    <name type="scientific">Alkalimarinus alittae</name>
    <dbReference type="NCBI Taxonomy" id="2961619"/>
    <lineage>
        <taxon>Bacteria</taxon>
        <taxon>Pseudomonadati</taxon>
        <taxon>Pseudomonadota</taxon>
        <taxon>Gammaproteobacteria</taxon>
        <taxon>Alteromonadales</taxon>
        <taxon>Alteromonadaceae</taxon>
        <taxon>Alkalimarinus</taxon>
    </lineage>
</organism>
<evidence type="ECO:0000313" key="3">
    <source>
        <dbReference type="EMBL" id="UZE94887.1"/>
    </source>
</evidence>
<dbReference type="Pfam" id="PF03724">
    <property type="entry name" value="META"/>
    <property type="match status" value="1"/>
</dbReference>
<feature type="domain" description="DUF306" evidence="2">
    <location>
        <begin position="30"/>
        <end position="139"/>
    </location>
</feature>
<dbReference type="Proteomes" id="UP001163739">
    <property type="component" value="Chromosome"/>
</dbReference>
<protein>
    <submittedName>
        <fullName evidence="3">META domain-containing protein</fullName>
    </submittedName>
</protein>
<dbReference type="PANTHER" id="PTHR35535">
    <property type="entry name" value="HEAT SHOCK PROTEIN HSLJ"/>
    <property type="match status" value="1"/>
</dbReference>
<dbReference type="Gene3D" id="2.40.128.270">
    <property type="match status" value="1"/>
</dbReference>
<proteinExistence type="predicted"/>
<dbReference type="PANTHER" id="PTHR35535:SF1">
    <property type="entry name" value="HEAT SHOCK PROTEIN HSLJ"/>
    <property type="match status" value="1"/>
</dbReference>
<feature type="signal peptide" evidence="1">
    <location>
        <begin position="1"/>
        <end position="18"/>
    </location>
</feature>
<evidence type="ECO:0000259" key="2">
    <source>
        <dbReference type="Pfam" id="PF03724"/>
    </source>
</evidence>
<gene>
    <name evidence="3" type="ORF">NKI27_12460</name>
</gene>
<evidence type="ECO:0000256" key="1">
    <source>
        <dbReference type="SAM" id="SignalP"/>
    </source>
</evidence>
<dbReference type="RefSeq" id="WP_265046379.1">
    <property type="nucleotide sequence ID" value="NZ_CP100390.1"/>
</dbReference>
<sequence>MKRILIAVALTTLFTACATVDDKSVAVTVKSLQHHNWELTHVDGNTITYPEKTQKPRLEIGENFTANGLAGCNNFFGQAELNESGEFRIDKMAITKKMCSPSEMGIEQVMAETLSSWSQIILTPENLTLKGENHELRLKLRDWM</sequence>
<keyword evidence="4" id="KW-1185">Reference proteome</keyword>
<name>A0ABY6MYG5_9ALTE</name>
<dbReference type="InterPro" id="IPR005184">
    <property type="entry name" value="DUF306_Meta_HslJ"/>
</dbReference>
<dbReference type="InterPro" id="IPR053147">
    <property type="entry name" value="Hsp_HslJ-like"/>
</dbReference>
<keyword evidence="1" id="KW-0732">Signal</keyword>
<dbReference type="EMBL" id="CP100390">
    <property type="protein sequence ID" value="UZE94887.1"/>
    <property type="molecule type" value="Genomic_DNA"/>
</dbReference>
<reference evidence="3" key="1">
    <citation type="submission" date="2022-06" db="EMBL/GenBank/DDBJ databases">
        <title>Alkalimarinus sp. nov., isolated from gut of a Alitta virens.</title>
        <authorList>
            <person name="Yang A.I."/>
            <person name="Shin N.-R."/>
        </authorList>
    </citation>
    <scope>NUCLEOTIDE SEQUENCE</scope>
    <source>
        <strain evidence="3">A2M4</strain>
    </source>
</reference>